<evidence type="ECO:0000256" key="1">
    <source>
        <dbReference type="ARBA" id="ARBA00011073"/>
    </source>
</evidence>
<dbReference type="Gene3D" id="3.40.50.200">
    <property type="entry name" value="Peptidase S8/S53 domain"/>
    <property type="match status" value="1"/>
</dbReference>
<dbReference type="Proteomes" id="UP000191663">
    <property type="component" value="Unassembled WGS sequence"/>
</dbReference>
<dbReference type="AlphaFoldDB" id="A0A1V4QDH7"/>
<dbReference type="PROSITE" id="PS00138">
    <property type="entry name" value="SUBTILASE_SER"/>
    <property type="match status" value="1"/>
</dbReference>
<dbReference type="InterPro" id="IPR000209">
    <property type="entry name" value="Peptidase_S8/S53_dom"/>
</dbReference>
<evidence type="ECO:0000256" key="3">
    <source>
        <dbReference type="ARBA" id="ARBA00022801"/>
    </source>
</evidence>
<evidence type="ECO:0000313" key="8">
    <source>
        <dbReference type="Proteomes" id="UP000191663"/>
    </source>
</evidence>
<dbReference type="PANTHER" id="PTHR43806">
    <property type="entry name" value="PEPTIDASE S8"/>
    <property type="match status" value="1"/>
</dbReference>
<dbReference type="InterPro" id="IPR022398">
    <property type="entry name" value="Peptidase_S8_His-AS"/>
</dbReference>
<dbReference type="PROSITE" id="PS51892">
    <property type="entry name" value="SUBTILASE"/>
    <property type="match status" value="1"/>
</dbReference>
<feature type="active site" description="Charge relay system" evidence="5">
    <location>
        <position position="214"/>
    </location>
</feature>
<feature type="active site" description="Charge relay system" evidence="5">
    <location>
        <position position="163"/>
    </location>
</feature>
<gene>
    <name evidence="7" type="ORF">BXT86_06670</name>
</gene>
<dbReference type="EMBL" id="MUKB01000130">
    <property type="protein sequence ID" value="OPX17410.1"/>
    <property type="molecule type" value="Genomic_DNA"/>
</dbReference>
<accession>A0A1V4QDH7</accession>
<feature type="active site" description="Charge relay system" evidence="5">
    <location>
        <position position="405"/>
    </location>
</feature>
<evidence type="ECO:0000256" key="2">
    <source>
        <dbReference type="ARBA" id="ARBA00022670"/>
    </source>
</evidence>
<dbReference type="GO" id="GO:0004252">
    <property type="term" value="F:serine-type endopeptidase activity"/>
    <property type="evidence" value="ECO:0007669"/>
    <property type="project" value="UniProtKB-UniRule"/>
</dbReference>
<dbReference type="InterPro" id="IPR015500">
    <property type="entry name" value="Peptidase_S8_subtilisin-rel"/>
</dbReference>
<keyword evidence="2 5" id="KW-0645">Protease</keyword>
<dbReference type="GO" id="GO:0006508">
    <property type="term" value="P:proteolysis"/>
    <property type="evidence" value="ECO:0007669"/>
    <property type="project" value="UniProtKB-KW"/>
</dbReference>
<evidence type="ECO:0000313" key="7">
    <source>
        <dbReference type="EMBL" id="OPX17410.1"/>
    </source>
</evidence>
<dbReference type="InterPro" id="IPR036852">
    <property type="entry name" value="Peptidase_S8/S53_dom_sf"/>
</dbReference>
<proteinExistence type="inferred from homology"/>
<reference evidence="8" key="1">
    <citation type="submission" date="2017-01" db="EMBL/GenBank/DDBJ databases">
        <title>Novel pathways for hydrocarbon cycling and metabolic interdependencies in hydrothermal sediment communities.</title>
        <authorList>
            <person name="Dombrowski N."/>
            <person name="Seitz K."/>
            <person name="Teske A."/>
            <person name="Baker B."/>
        </authorList>
    </citation>
    <scope>NUCLEOTIDE SEQUENCE [LARGE SCALE GENOMIC DNA]</scope>
</reference>
<feature type="domain" description="Peptidase S8/S53" evidence="6">
    <location>
        <begin position="154"/>
        <end position="458"/>
    </location>
</feature>
<protein>
    <recommendedName>
        <fullName evidence="6">Peptidase S8/S53 domain-containing protein</fullName>
    </recommendedName>
</protein>
<dbReference type="PANTHER" id="PTHR43806:SF11">
    <property type="entry name" value="CEREVISIN-RELATED"/>
    <property type="match status" value="1"/>
</dbReference>
<dbReference type="SUPFAM" id="SSF52743">
    <property type="entry name" value="Subtilisin-like"/>
    <property type="match status" value="1"/>
</dbReference>
<dbReference type="PROSITE" id="PS00137">
    <property type="entry name" value="SUBTILASE_HIS"/>
    <property type="match status" value="1"/>
</dbReference>
<keyword evidence="4 5" id="KW-0720">Serine protease</keyword>
<dbReference type="InterPro" id="IPR023828">
    <property type="entry name" value="Peptidase_S8_Ser-AS"/>
</dbReference>
<evidence type="ECO:0000256" key="4">
    <source>
        <dbReference type="ARBA" id="ARBA00022825"/>
    </source>
</evidence>
<dbReference type="Pfam" id="PF00082">
    <property type="entry name" value="Peptidase_S8"/>
    <property type="match status" value="1"/>
</dbReference>
<name>A0A1V4QDH7_UNCW3</name>
<dbReference type="InterPro" id="IPR050131">
    <property type="entry name" value="Peptidase_S8_subtilisin-like"/>
</dbReference>
<evidence type="ECO:0000259" key="6">
    <source>
        <dbReference type="Pfam" id="PF00082"/>
    </source>
</evidence>
<comment type="caution">
    <text evidence="7">The sequence shown here is derived from an EMBL/GenBank/DDBJ whole genome shotgun (WGS) entry which is preliminary data.</text>
</comment>
<organism evidence="7 8">
    <name type="scientific">candidate division WOR-3 bacterium 4484_100</name>
    <dbReference type="NCBI Taxonomy" id="1936077"/>
    <lineage>
        <taxon>Bacteria</taxon>
        <taxon>Bacteria division WOR-3</taxon>
    </lineage>
</organism>
<evidence type="ECO:0000256" key="5">
    <source>
        <dbReference type="PROSITE-ProRule" id="PRU01240"/>
    </source>
</evidence>
<dbReference type="PRINTS" id="PR00723">
    <property type="entry name" value="SUBTILISIN"/>
</dbReference>
<keyword evidence="3 5" id="KW-0378">Hydrolase</keyword>
<sequence>MLLAGANLLSAGYITPSLQAVLDTLSPGNKTLVSVHLVQRSNLARFPQKAYAEKVAYLKEFSQRSQQSLIDFVNSYGNQVEGLRSFWVYNGFTLKATEAVIQAIASRSEVDYVNGGSAGEMIEPTGKAPPPSEIEWNIQRVRASDVWTEPGYTGDGIVICIFDTGMLENHESWWTSPDNNKWRSKVEGELHWEYAWHDANPENPSSTPIDNIGHGTHVGGIALGGDGYNGNLRDIGVAPGAELIACTAQYGGSPHDCFQWIADLVNTPYGNLAPDVVNCSWGYYSTNLEYWQDIKTLRNLGIITVFCGGNNWMHPYVWAPGNYPLTIGVGATDINDNKASFSSPGPAPDQNPWNDETYWPRPDWDLIKPDIMAPGTDFNEPGSDDGIVSADYQNPNGYVKKYGTSMATPHITGAIALMQQAAMDLWGHKLNFYDIYNLLIESANPVGQPVPNNYYGWGRLDCKSAIDSVQNFVQKSSSCRALSYNNQRVIVYDENNDRLHLVYQTGKAFSRPGAYIRYTTSVDDGQSWDYWEEKVADGDSPCLAVDAQGNPHCLFRDGNTISYARRINNTWEGPFILYEDDFALGFSVPSFLINGNTGYLGFEFQNQWLTSYLVIGTFDITAQNPTLQHTNIDASDSYRFGAPGLALVQYYGVIVTYTRKINGIEEIYYRSSRDDWQSLNLVSNNDGIVSTAPSLFSTASKVWFFWEDGSPSDIYYRVLTPFGWQNSPGPVYTSSNPSCAPRAFYNSL</sequence>
<comment type="similarity">
    <text evidence="1 5">Belongs to the peptidase S8 family.</text>
</comment>